<feature type="transmembrane region" description="Helical" evidence="13">
    <location>
        <begin position="154"/>
        <end position="175"/>
    </location>
</feature>
<dbReference type="NCBIfam" id="TIGR02970">
    <property type="entry name" value="succ_dehyd_cytB"/>
    <property type="match status" value="1"/>
</dbReference>
<evidence type="ECO:0000256" key="9">
    <source>
        <dbReference type="ARBA" id="ARBA00022989"/>
    </source>
</evidence>
<dbReference type="FunFam" id="1.20.1300.10:FF:000008">
    <property type="entry name" value="Succinate dehydrogenase cytochrome b560 subunit"/>
    <property type="match status" value="1"/>
</dbReference>
<sequence length="177" mass="19210">MLARVGLASVQRPAFQACANAARLSSLTLLRRISTVKTTHDEAQEILIAQRKNRPGSPHLTIYQPQITWIMSSFHRITGVFMAGGFYLLTCTYGATSILGLPFDSSVLVGAFASLPVVLKVGIKAICAYPFVYHVGNGLRHLVWDFGKALTNDGVYKTGYAVLGATAIIGSYLAFLW</sequence>
<dbReference type="GO" id="GO:0006121">
    <property type="term" value="P:mitochondrial electron transport, succinate to ubiquinone"/>
    <property type="evidence" value="ECO:0007669"/>
    <property type="project" value="TreeGrafter"/>
</dbReference>
<comment type="similarity">
    <text evidence="2">Belongs to the cytochrome b560 family.</text>
</comment>
<keyword evidence="7" id="KW-0999">Mitochondrion inner membrane</keyword>
<dbReference type="KEGG" id="spaa:SPAPADRAFT_60576"/>
<dbReference type="GeneID" id="18873475"/>
<keyword evidence="11" id="KW-0496">Mitochondrion</keyword>
<evidence type="ECO:0000256" key="5">
    <source>
        <dbReference type="ARBA" id="ARBA00022719"/>
    </source>
</evidence>
<keyword evidence="8" id="KW-0809">Transit peptide</keyword>
<keyword evidence="5" id="KW-0874">Quinone</keyword>
<keyword evidence="12 13" id="KW-0472">Membrane</keyword>
<dbReference type="SUPFAM" id="SSF81343">
    <property type="entry name" value="Fumarate reductase respiratory complex transmembrane subunits"/>
    <property type="match status" value="1"/>
</dbReference>
<dbReference type="InParanoid" id="G3ALJ6"/>
<keyword evidence="9 13" id="KW-1133">Transmembrane helix</keyword>
<dbReference type="PANTHER" id="PTHR10978">
    <property type="entry name" value="SUCCINATE DEHYDROGENASE CYTOCHROME B560 SUBUNIT"/>
    <property type="match status" value="1"/>
</dbReference>
<evidence type="ECO:0000256" key="4">
    <source>
        <dbReference type="ARBA" id="ARBA00022692"/>
    </source>
</evidence>
<dbReference type="GO" id="GO:0048038">
    <property type="term" value="F:quinone binding"/>
    <property type="evidence" value="ECO:0007669"/>
    <property type="project" value="UniProtKB-KW"/>
</dbReference>
<dbReference type="GO" id="GO:0009055">
    <property type="term" value="F:electron transfer activity"/>
    <property type="evidence" value="ECO:0007669"/>
    <property type="project" value="InterPro"/>
</dbReference>
<dbReference type="PROSITE" id="PS01001">
    <property type="entry name" value="SDH_CYT_2"/>
    <property type="match status" value="1"/>
</dbReference>
<protein>
    <recommendedName>
        <fullName evidence="16">Cytochrome b560 subunit of succinate dehydrogenase</fullName>
    </recommendedName>
</protein>
<dbReference type="PANTHER" id="PTHR10978:SF5">
    <property type="entry name" value="SUCCINATE DEHYDROGENASE CYTOCHROME B560 SUBUNIT, MITOCHONDRIAL"/>
    <property type="match status" value="1"/>
</dbReference>
<evidence type="ECO:0000256" key="3">
    <source>
        <dbReference type="ARBA" id="ARBA00022617"/>
    </source>
</evidence>
<dbReference type="InterPro" id="IPR000701">
    <property type="entry name" value="SuccDH_FuR_B_TM-su"/>
</dbReference>
<dbReference type="Gene3D" id="1.20.1300.10">
    <property type="entry name" value="Fumarate reductase/succinate dehydrogenase, transmembrane subunit"/>
    <property type="match status" value="1"/>
</dbReference>
<dbReference type="GO" id="GO:0006099">
    <property type="term" value="P:tricarboxylic acid cycle"/>
    <property type="evidence" value="ECO:0007669"/>
    <property type="project" value="InterPro"/>
</dbReference>
<evidence type="ECO:0000313" key="14">
    <source>
        <dbReference type="EMBL" id="EGW33239.1"/>
    </source>
</evidence>
<evidence type="ECO:0000256" key="11">
    <source>
        <dbReference type="ARBA" id="ARBA00023128"/>
    </source>
</evidence>
<feature type="transmembrane region" description="Helical" evidence="13">
    <location>
        <begin position="80"/>
        <end position="101"/>
    </location>
</feature>
<evidence type="ECO:0008006" key="16">
    <source>
        <dbReference type="Google" id="ProtNLM"/>
    </source>
</evidence>
<dbReference type="EMBL" id="GL996501">
    <property type="protein sequence ID" value="EGW33239.1"/>
    <property type="molecule type" value="Genomic_DNA"/>
</dbReference>
<dbReference type="InterPro" id="IPR014314">
    <property type="entry name" value="Succ_DH_cytb556"/>
</dbReference>
<dbReference type="HOGENOM" id="CLU_094691_0_0_1"/>
<keyword evidence="10" id="KW-0408">Iron</keyword>
<keyword evidence="4 13" id="KW-0812">Transmembrane</keyword>
<name>G3ALJ6_SPAPN</name>
<gene>
    <name evidence="14" type="ORF">SPAPADRAFT_60576</name>
</gene>
<keyword evidence="3" id="KW-0349">Heme</keyword>
<accession>G3ALJ6</accession>
<evidence type="ECO:0000256" key="10">
    <source>
        <dbReference type="ARBA" id="ARBA00023004"/>
    </source>
</evidence>
<evidence type="ECO:0000256" key="6">
    <source>
        <dbReference type="ARBA" id="ARBA00022723"/>
    </source>
</evidence>
<evidence type="ECO:0000256" key="7">
    <source>
        <dbReference type="ARBA" id="ARBA00022792"/>
    </source>
</evidence>
<dbReference type="Proteomes" id="UP000000709">
    <property type="component" value="Unassembled WGS sequence"/>
</dbReference>
<evidence type="ECO:0000256" key="12">
    <source>
        <dbReference type="ARBA" id="ARBA00023136"/>
    </source>
</evidence>
<keyword evidence="6" id="KW-0479">Metal-binding</keyword>
<proteinExistence type="inferred from homology"/>
<dbReference type="InterPro" id="IPR034804">
    <property type="entry name" value="SQR/QFR_C/D"/>
</dbReference>
<organism evidence="15">
    <name type="scientific">Spathaspora passalidarum (strain NRRL Y-27907 / 11-Y1)</name>
    <dbReference type="NCBI Taxonomy" id="619300"/>
    <lineage>
        <taxon>Eukaryota</taxon>
        <taxon>Fungi</taxon>
        <taxon>Dikarya</taxon>
        <taxon>Ascomycota</taxon>
        <taxon>Saccharomycotina</taxon>
        <taxon>Pichiomycetes</taxon>
        <taxon>Debaryomycetaceae</taxon>
        <taxon>Spathaspora</taxon>
    </lineage>
</organism>
<dbReference type="InterPro" id="IPR018495">
    <property type="entry name" value="Succ_DH_cyt_bsu_CS"/>
</dbReference>
<keyword evidence="15" id="KW-1185">Reference proteome</keyword>
<evidence type="ECO:0000256" key="8">
    <source>
        <dbReference type="ARBA" id="ARBA00022946"/>
    </source>
</evidence>
<dbReference type="CDD" id="cd03499">
    <property type="entry name" value="SQR_TypeC_SdhC"/>
    <property type="match status" value="1"/>
</dbReference>
<comment type="subcellular location">
    <subcellularLocation>
        <location evidence="1">Mitochondrion inner membrane</location>
        <topology evidence="1">Multi-pass membrane protein</topology>
    </subcellularLocation>
</comment>
<dbReference type="GO" id="GO:0046872">
    <property type="term" value="F:metal ion binding"/>
    <property type="evidence" value="ECO:0007669"/>
    <property type="project" value="UniProtKB-KW"/>
</dbReference>
<dbReference type="RefSeq" id="XP_007374754.1">
    <property type="nucleotide sequence ID" value="XM_007374692.1"/>
</dbReference>
<evidence type="ECO:0000256" key="1">
    <source>
        <dbReference type="ARBA" id="ARBA00004448"/>
    </source>
</evidence>
<dbReference type="AlphaFoldDB" id="G3ALJ6"/>
<reference evidence="14 15" key="1">
    <citation type="journal article" date="2011" name="Proc. Natl. Acad. Sci. U.S.A.">
        <title>Comparative genomics of xylose-fermenting fungi for enhanced biofuel production.</title>
        <authorList>
            <person name="Wohlbach D.J."/>
            <person name="Kuo A."/>
            <person name="Sato T.K."/>
            <person name="Potts K.M."/>
            <person name="Salamov A.A."/>
            <person name="LaButti K.M."/>
            <person name="Sun H."/>
            <person name="Clum A."/>
            <person name="Pangilinan J.L."/>
            <person name="Lindquist E.A."/>
            <person name="Lucas S."/>
            <person name="Lapidus A."/>
            <person name="Jin M."/>
            <person name="Gunawan C."/>
            <person name="Balan V."/>
            <person name="Dale B.E."/>
            <person name="Jeffries T.W."/>
            <person name="Zinkel R."/>
            <person name="Barry K.W."/>
            <person name="Grigoriev I.V."/>
            <person name="Gasch A.P."/>
        </authorList>
    </citation>
    <scope>NUCLEOTIDE SEQUENCE [LARGE SCALE GENOMIC DNA]</scope>
    <source>
        <strain evidence="15">NRRL Y-27907 / 11-Y1</strain>
    </source>
</reference>
<dbReference type="OrthoDB" id="588261at2759"/>
<feature type="transmembrane region" description="Helical" evidence="13">
    <location>
        <begin position="107"/>
        <end position="133"/>
    </location>
</feature>
<dbReference type="FunCoup" id="G3ALJ6">
    <property type="interactions" value="405"/>
</dbReference>
<evidence type="ECO:0000256" key="2">
    <source>
        <dbReference type="ARBA" id="ARBA00007244"/>
    </source>
</evidence>
<evidence type="ECO:0000313" key="15">
    <source>
        <dbReference type="Proteomes" id="UP000000709"/>
    </source>
</evidence>
<dbReference type="STRING" id="619300.G3ALJ6"/>
<dbReference type="Pfam" id="PF01127">
    <property type="entry name" value="Sdh_cyt"/>
    <property type="match status" value="1"/>
</dbReference>
<dbReference type="OMA" id="LTWMLSG"/>
<dbReference type="GO" id="GO:0005743">
    <property type="term" value="C:mitochondrial inner membrane"/>
    <property type="evidence" value="ECO:0007669"/>
    <property type="project" value="UniProtKB-SubCell"/>
</dbReference>
<evidence type="ECO:0000256" key="13">
    <source>
        <dbReference type="SAM" id="Phobius"/>
    </source>
</evidence>
<dbReference type="eggNOG" id="KOG0449">
    <property type="taxonomic scope" value="Eukaryota"/>
</dbReference>